<sequence length="78" mass="9424">QLSTFFSTRQDHSQYRKTWRVNFSVLAREVKISRAATKKFSRRFSGKHAPQSERFRPENFILPLFDNYPFPPFERRQG</sequence>
<dbReference type="Proteomes" id="UP000016630">
    <property type="component" value="Unassembled WGS sequence"/>
</dbReference>
<name>A0A0E2M530_PORGN</name>
<dbReference type="HOGENOM" id="CLU_2611752_0_0_10"/>
<dbReference type="EMBL" id="AWUW01000094">
    <property type="protein sequence ID" value="ERJ65806.1"/>
    <property type="molecule type" value="Genomic_DNA"/>
</dbReference>
<accession>A0A0E2M530</accession>
<gene>
    <name evidence="1" type="ORF">HMPREF1555_01300</name>
</gene>
<dbReference type="Pfam" id="PF07877">
    <property type="entry name" value="DUF1661"/>
    <property type="match status" value="1"/>
</dbReference>
<comment type="caution">
    <text evidence="1">The sequence shown here is derived from an EMBL/GenBank/DDBJ whole genome shotgun (WGS) entry which is preliminary data.</text>
</comment>
<organism evidence="1 2">
    <name type="scientific">Porphyromonas gingivalis F0570</name>
    <dbReference type="NCBI Taxonomy" id="1227271"/>
    <lineage>
        <taxon>Bacteria</taxon>
        <taxon>Pseudomonadati</taxon>
        <taxon>Bacteroidota</taxon>
        <taxon>Bacteroidia</taxon>
        <taxon>Bacteroidales</taxon>
        <taxon>Porphyromonadaceae</taxon>
        <taxon>Porphyromonas</taxon>
    </lineage>
</organism>
<evidence type="ECO:0000313" key="2">
    <source>
        <dbReference type="Proteomes" id="UP000016630"/>
    </source>
</evidence>
<dbReference type="InterPro" id="IPR012456">
    <property type="entry name" value="DUF1661"/>
</dbReference>
<evidence type="ECO:0000313" key="1">
    <source>
        <dbReference type="EMBL" id="ERJ65806.1"/>
    </source>
</evidence>
<proteinExistence type="predicted"/>
<protein>
    <submittedName>
        <fullName evidence="1">Uncharacterized protein</fullName>
    </submittedName>
</protein>
<feature type="non-terminal residue" evidence="1">
    <location>
        <position position="1"/>
    </location>
</feature>
<reference evidence="1 2" key="1">
    <citation type="submission" date="2013-06" db="EMBL/GenBank/DDBJ databases">
        <authorList>
            <person name="Weinstock G."/>
            <person name="Sodergren E."/>
            <person name="Lobos E.A."/>
            <person name="Fulton L."/>
            <person name="Fulton R."/>
            <person name="Courtney L."/>
            <person name="Fronick C."/>
            <person name="O'Laughlin M."/>
            <person name="Godfrey J."/>
            <person name="Wilson R.M."/>
            <person name="Miner T."/>
            <person name="Farmer C."/>
            <person name="Delehaunty K."/>
            <person name="Cordes M."/>
            <person name="Minx P."/>
            <person name="Tomlinson C."/>
            <person name="Chen J."/>
            <person name="Wollam A."/>
            <person name="Pepin K.H."/>
            <person name="Bhonagiri V."/>
            <person name="Zhang X."/>
            <person name="Warren W."/>
            <person name="Mitreva M."/>
            <person name="Mardis E.R."/>
            <person name="Wilson R.K."/>
        </authorList>
    </citation>
    <scope>NUCLEOTIDE SEQUENCE [LARGE SCALE GENOMIC DNA]</scope>
    <source>
        <strain evidence="1 2">F0570</strain>
    </source>
</reference>
<dbReference type="AlphaFoldDB" id="A0A0E2M530"/>